<dbReference type="PANTHER" id="PTHR44757:SF2">
    <property type="entry name" value="BIOFILM ARCHITECTURE MAINTENANCE PROTEIN MBAA"/>
    <property type="match status" value="1"/>
</dbReference>
<dbReference type="AlphaFoldDB" id="A0A6J6FGD4"/>
<dbReference type="PROSITE" id="PS50885">
    <property type="entry name" value="HAMP"/>
    <property type="match status" value="1"/>
</dbReference>
<keyword evidence="1" id="KW-0472">Membrane</keyword>
<dbReference type="PROSITE" id="PS50883">
    <property type="entry name" value="EAL"/>
    <property type="match status" value="1"/>
</dbReference>
<dbReference type="PROSITE" id="PS50112">
    <property type="entry name" value="PAS"/>
    <property type="match status" value="1"/>
</dbReference>
<dbReference type="InterPro" id="IPR035965">
    <property type="entry name" value="PAS-like_dom_sf"/>
</dbReference>
<dbReference type="EMBL" id="CAEZSR010000206">
    <property type="protein sequence ID" value="CAB4587952.1"/>
    <property type="molecule type" value="Genomic_DNA"/>
</dbReference>
<dbReference type="PANTHER" id="PTHR44757">
    <property type="entry name" value="DIGUANYLATE CYCLASE DGCP"/>
    <property type="match status" value="1"/>
</dbReference>
<organism evidence="6">
    <name type="scientific">freshwater metagenome</name>
    <dbReference type="NCBI Taxonomy" id="449393"/>
    <lineage>
        <taxon>unclassified sequences</taxon>
        <taxon>metagenomes</taxon>
        <taxon>ecological metagenomes</taxon>
    </lineage>
</organism>
<evidence type="ECO:0000259" key="3">
    <source>
        <dbReference type="PROSITE" id="PS50883"/>
    </source>
</evidence>
<dbReference type="InterPro" id="IPR000160">
    <property type="entry name" value="GGDEF_dom"/>
</dbReference>
<dbReference type="SMART" id="SM00091">
    <property type="entry name" value="PAS"/>
    <property type="match status" value="1"/>
</dbReference>
<dbReference type="Gene3D" id="3.30.70.270">
    <property type="match status" value="1"/>
</dbReference>
<dbReference type="InterPro" id="IPR000014">
    <property type="entry name" value="PAS"/>
</dbReference>
<dbReference type="InterPro" id="IPR052155">
    <property type="entry name" value="Biofilm_reg_signaling"/>
</dbReference>
<dbReference type="SUPFAM" id="SSF55785">
    <property type="entry name" value="PYP-like sensor domain (PAS domain)"/>
    <property type="match status" value="1"/>
</dbReference>
<dbReference type="NCBIfam" id="TIGR00229">
    <property type="entry name" value="sensory_box"/>
    <property type="match status" value="1"/>
</dbReference>
<evidence type="ECO:0000259" key="5">
    <source>
        <dbReference type="PROSITE" id="PS50887"/>
    </source>
</evidence>
<keyword evidence="1" id="KW-0812">Transmembrane</keyword>
<dbReference type="GO" id="GO:0007165">
    <property type="term" value="P:signal transduction"/>
    <property type="evidence" value="ECO:0007669"/>
    <property type="project" value="InterPro"/>
</dbReference>
<feature type="domain" description="HAMP" evidence="4">
    <location>
        <begin position="373"/>
        <end position="426"/>
    </location>
</feature>
<accession>A0A6J6FGD4</accession>
<dbReference type="PROSITE" id="PS50887">
    <property type="entry name" value="GGDEF"/>
    <property type="match status" value="1"/>
</dbReference>
<dbReference type="SMART" id="SM00267">
    <property type="entry name" value="GGDEF"/>
    <property type="match status" value="1"/>
</dbReference>
<feature type="domain" description="PAS" evidence="2">
    <location>
        <begin position="470"/>
        <end position="517"/>
    </location>
</feature>
<dbReference type="CDD" id="cd01949">
    <property type="entry name" value="GGDEF"/>
    <property type="match status" value="1"/>
</dbReference>
<dbReference type="GO" id="GO:0006355">
    <property type="term" value="P:regulation of DNA-templated transcription"/>
    <property type="evidence" value="ECO:0007669"/>
    <property type="project" value="InterPro"/>
</dbReference>
<dbReference type="SUPFAM" id="SSF141868">
    <property type="entry name" value="EAL domain-like"/>
    <property type="match status" value="1"/>
</dbReference>
<dbReference type="Gene3D" id="3.30.450.20">
    <property type="entry name" value="PAS domain"/>
    <property type="match status" value="1"/>
</dbReference>
<dbReference type="InterPro" id="IPR013767">
    <property type="entry name" value="PAS_fold"/>
</dbReference>
<sequence>MPSIDSTGGAVRGRTPRGIRSLSGRLVALLLVPLVAAQLLTALTLLDRRSAATEARELACEIELVAEIGVMYAPASIEVVASLGLAEVDRLGVDRAVVAEVLGFGYQPYLTGSRAAVDLGLDHLASNHADVVLPSGDRIGDRVREVRESLAASRASLDAGTATTTEISASFDAVSRLTDEIAATSQHAHDGHVVDPGLGAVGDEVSHLLTLVDTVADDTTTTALVLGASDEALTTDDLLLAAGAADDAIERFTLSMTPEDAARFAASQEAITRYHELRDELVPIADIRSTQRSEVESSLLFTDPQLIVELADILFAAFDRLQAVGEYTRAELTAALERADAIAVRADADARTWMGLIIIVTMASIGALILVVTSTVRPLNRLSQRAVALSEGLVDLPPLPLTGPSDVRAVTATFNDVNDVLRIFEAQIRRVSSGEDPRAVDTEHLPGVLGESLRAQVDHLSDMTARLRDSEALSRAIIETAADAIWTVDRRGRILSANAAAERLLHVPEALQVGRSLPHLVGVVGRPDRLRGELEIVRPDGATVDVLVSHSEVPARPEPIHAVFARDISDRKRFEEQLAHQARHDGLTGLPNRLAALEHLEQLVRRAERRQTSVAVLFVDLDGFKSVNDSRGHGTGDDLLREVGVRLARSVRNGEFVARLGGDEFLVVAESIGPDEAAALGERLIRELALPFAHGDDLFTISASVGVAMGCGRQGCGTIDALELVREADVAVYHAKARGRSRVVVFDETLQDAVEATAATELALRQAIADDELVLYYQPVLDLSTGTPWGVEALVRWQRPGHGLLGPDRFVPVAERSSLVNDLGRWVIGEACRTLAEWQRDPAHRHLQMAVNISGRHLVEGQLVRDVEDAISRTGADPRSLEIEVTETHLLADVDRANEVLSVLRGRGVRVAVDDFGTGYSSMGYLRQLAIDTLKIDRVFVGRVNDAGYDRTIVEVLVQLGLTLGLDIVAEGVETAAQLEFLRDRRCTRAQGHHVAMPMAVTDLEQWLAGRAPSLATSSAGATTTR</sequence>
<feature type="transmembrane region" description="Helical" evidence="1">
    <location>
        <begin position="353"/>
        <end position="376"/>
    </location>
</feature>
<feature type="domain" description="GGDEF" evidence="5">
    <location>
        <begin position="612"/>
        <end position="748"/>
    </location>
</feature>
<dbReference type="Pfam" id="PF00990">
    <property type="entry name" value="GGDEF"/>
    <property type="match status" value="1"/>
</dbReference>
<dbReference type="Pfam" id="PF00989">
    <property type="entry name" value="PAS"/>
    <property type="match status" value="1"/>
</dbReference>
<dbReference type="SMART" id="SM00052">
    <property type="entry name" value="EAL"/>
    <property type="match status" value="1"/>
</dbReference>
<dbReference type="InterPro" id="IPR003660">
    <property type="entry name" value="HAMP_dom"/>
</dbReference>
<evidence type="ECO:0000313" key="6">
    <source>
        <dbReference type="EMBL" id="CAB4587952.1"/>
    </source>
</evidence>
<dbReference type="InterPro" id="IPR043128">
    <property type="entry name" value="Rev_trsase/Diguanyl_cyclase"/>
</dbReference>
<dbReference type="Pfam" id="PF00563">
    <property type="entry name" value="EAL"/>
    <property type="match status" value="1"/>
</dbReference>
<dbReference type="CDD" id="cd01948">
    <property type="entry name" value="EAL"/>
    <property type="match status" value="1"/>
</dbReference>
<proteinExistence type="predicted"/>
<dbReference type="NCBIfam" id="TIGR00254">
    <property type="entry name" value="GGDEF"/>
    <property type="match status" value="1"/>
</dbReference>
<dbReference type="Gene3D" id="3.20.20.450">
    <property type="entry name" value="EAL domain"/>
    <property type="match status" value="1"/>
</dbReference>
<name>A0A6J6FGD4_9ZZZZ</name>
<dbReference type="InterPro" id="IPR035919">
    <property type="entry name" value="EAL_sf"/>
</dbReference>
<evidence type="ECO:0000259" key="2">
    <source>
        <dbReference type="PROSITE" id="PS50112"/>
    </source>
</evidence>
<gene>
    <name evidence="6" type="ORF">UFOPK1493_03565</name>
</gene>
<keyword evidence="1" id="KW-1133">Transmembrane helix</keyword>
<evidence type="ECO:0000256" key="1">
    <source>
        <dbReference type="SAM" id="Phobius"/>
    </source>
</evidence>
<feature type="domain" description="EAL" evidence="3">
    <location>
        <begin position="757"/>
        <end position="1012"/>
    </location>
</feature>
<dbReference type="CDD" id="cd00130">
    <property type="entry name" value="PAS"/>
    <property type="match status" value="1"/>
</dbReference>
<dbReference type="InterPro" id="IPR001633">
    <property type="entry name" value="EAL_dom"/>
</dbReference>
<protein>
    <submittedName>
        <fullName evidence="6">Unannotated protein</fullName>
    </submittedName>
</protein>
<dbReference type="SUPFAM" id="SSF55073">
    <property type="entry name" value="Nucleotide cyclase"/>
    <property type="match status" value="1"/>
</dbReference>
<dbReference type="InterPro" id="IPR029787">
    <property type="entry name" value="Nucleotide_cyclase"/>
</dbReference>
<dbReference type="GO" id="GO:0016020">
    <property type="term" value="C:membrane"/>
    <property type="evidence" value="ECO:0007669"/>
    <property type="project" value="InterPro"/>
</dbReference>
<evidence type="ECO:0000259" key="4">
    <source>
        <dbReference type="PROSITE" id="PS50885"/>
    </source>
</evidence>
<reference evidence="6" key="1">
    <citation type="submission" date="2020-05" db="EMBL/GenBank/DDBJ databases">
        <authorList>
            <person name="Chiriac C."/>
            <person name="Salcher M."/>
            <person name="Ghai R."/>
            <person name="Kavagutti S V."/>
        </authorList>
    </citation>
    <scope>NUCLEOTIDE SEQUENCE</scope>
</reference>
<feature type="transmembrane region" description="Helical" evidence="1">
    <location>
        <begin position="26"/>
        <end position="46"/>
    </location>
</feature>